<dbReference type="Proteomes" id="UP001201980">
    <property type="component" value="Unassembled WGS sequence"/>
</dbReference>
<feature type="compositionally biased region" description="Basic and acidic residues" evidence="1">
    <location>
        <begin position="1"/>
        <end position="36"/>
    </location>
</feature>
<keyword evidence="3" id="KW-1185">Reference proteome</keyword>
<dbReference type="EMBL" id="JAKWBI020000324">
    <property type="protein sequence ID" value="KAJ2896567.1"/>
    <property type="molecule type" value="Genomic_DNA"/>
</dbReference>
<proteinExistence type="predicted"/>
<gene>
    <name evidence="2" type="ORF">MKZ38_005423</name>
</gene>
<evidence type="ECO:0000313" key="2">
    <source>
        <dbReference type="EMBL" id="KAJ2896567.1"/>
    </source>
</evidence>
<dbReference type="AlphaFoldDB" id="A0AAD5WPA4"/>
<accession>A0AAD5WPA4</accession>
<evidence type="ECO:0000256" key="1">
    <source>
        <dbReference type="SAM" id="MobiDB-lite"/>
    </source>
</evidence>
<feature type="region of interest" description="Disordered" evidence="1">
    <location>
        <begin position="1"/>
        <end position="51"/>
    </location>
</feature>
<comment type="caution">
    <text evidence="2">The sequence shown here is derived from an EMBL/GenBank/DDBJ whole genome shotgun (WGS) entry which is preliminary data.</text>
</comment>
<sequence length="320" mass="35742">MEARLNGVEKRKGEKRSIEDDETRKHGEDEAGEEMKPRRRKSDSGLEPSPHLAPEWAAKMRAHARWRLDSWLKSGDGSATCLANWAGESSISICGVYRSVLFETLRLILSQAKVVFPDAYAACGDEYSPALIEELLFDPHALERALETMVSVDIGEDYRSCLMIDDLGYNGWCRKESERLPPESGTFGIFPSRTKLRLGAVAGQDIETWPLRLRPKAISLWGKIAIRALMDHLQDVIPPTILQAKIESSPREINNLYSAIFNSLDDNRSVVLFAYRIVVEGNEQMVAFRARVVSPDTYTRIALAELCYQNSPTALVGGAG</sequence>
<name>A0AAD5WPA4_9PEZI</name>
<evidence type="ECO:0000313" key="3">
    <source>
        <dbReference type="Proteomes" id="UP001201980"/>
    </source>
</evidence>
<protein>
    <submittedName>
        <fullName evidence="2">Uncharacterized protein</fullName>
    </submittedName>
</protein>
<reference evidence="2" key="1">
    <citation type="submission" date="2022-07" db="EMBL/GenBank/DDBJ databases">
        <title>Draft genome sequence of Zalerion maritima ATCC 34329, a (micro)plastics degrading marine fungus.</title>
        <authorList>
            <person name="Paco A."/>
            <person name="Goncalves M.F.M."/>
            <person name="Rocha-Santos T.A.P."/>
            <person name="Alves A."/>
        </authorList>
    </citation>
    <scope>NUCLEOTIDE SEQUENCE</scope>
    <source>
        <strain evidence="2">ATCC 34329</strain>
    </source>
</reference>
<organism evidence="2 3">
    <name type="scientific">Zalerion maritima</name>
    <dbReference type="NCBI Taxonomy" id="339359"/>
    <lineage>
        <taxon>Eukaryota</taxon>
        <taxon>Fungi</taxon>
        <taxon>Dikarya</taxon>
        <taxon>Ascomycota</taxon>
        <taxon>Pezizomycotina</taxon>
        <taxon>Sordariomycetes</taxon>
        <taxon>Lulworthiomycetidae</taxon>
        <taxon>Lulworthiales</taxon>
        <taxon>Lulworthiaceae</taxon>
        <taxon>Zalerion</taxon>
    </lineage>
</organism>